<protein>
    <submittedName>
        <fullName evidence="1">Uncharacterized protein</fullName>
    </submittedName>
</protein>
<dbReference type="Proteomes" id="UP001152888">
    <property type="component" value="Unassembled WGS sequence"/>
</dbReference>
<name>A0A9P0PU75_ACAOB</name>
<reference evidence="1" key="1">
    <citation type="submission" date="2022-03" db="EMBL/GenBank/DDBJ databases">
        <authorList>
            <person name="Sayadi A."/>
        </authorList>
    </citation>
    <scope>NUCLEOTIDE SEQUENCE</scope>
</reference>
<organism evidence="1 2">
    <name type="scientific">Acanthoscelides obtectus</name>
    <name type="common">Bean weevil</name>
    <name type="synonym">Bruchus obtectus</name>
    <dbReference type="NCBI Taxonomy" id="200917"/>
    <lineage>
        <taxon>Eukaryota</taxon>
        <taxon>Metazoa</taxon>
        <taxon>Ecdysozoa</taxon>
        <taxon>Arthropoda</taxon>
        <taxon>Hexapoda</taxon>
        <taxon>Insecta</taxon>
        <taxon>Pterygota</taxon>
        <taxon>Neoptera</taxon>
        <taxon>Endopterygota</taxon>
        <taxon>Coleoptera</taxon>
        <taxon>Polyphaga</taxon>
        <taxon>Cucujiformia</taxon>
        <taxon>Chrysomeloidea</taxon>
        <taxon>Chrysomelidae</taxon>
        <taxon>Bruchinae</taxon>
        <taxon>Bruchini</taxon>
        <taxon>Acanthoscelides</taxon>
    </lineage>
</organism>
<dbReference type="EMBL" id="CAKOFQ010007319">
    <property type="protein sequence ID" value="CAH1998225.1"/>
    <property type="molecule type" value="Genomic_DNA"/>
</dbReference>
<proteinExistence type="predicted"/>
<dbReference type="AlphaFoldDB" id="A0A9P0PU75"/>
<keyword evidence="2" id="KW-1185">Reference proteome</keyword>
<evidence type="ECO:0000313" key="1">
    <source>
        <dbReference type="EMBL" id="CAH1998225.1"/>
    </source>
</evidence>
<comment type="caution">
    <text evidence="1">The sequence shown here is derived from an EMBL/GenBank/DDBJ whole genome shotgun (WGS) entry which is preliminary data.</text>
</comment>
<sequence length="37" mass="4139">MTLNLTIGEEANLNAWKLATSCLEFRVTLLRSAGNMR</sequence>
<evidence type="ECO:0000313" key="2">
    <source>
        <dbReference type="Proteomes" id="UP001152888"/>
    </source>
</evidence>
<accession>A0A9P0PU75</accession>
<gene>
    <name evidence="1" type="ORF">ACAOBT_LOCUS24233</name>
</gene>